<evidence type="ECO:0000313" key="1">
    <source>
        <dbReference type="EMBL" id="JAE20320.1"/>
    </source>
</evidence>
<proteinExistence type="predicted"/>
<dbReference type="EMBL" id="GBRH01177576">
    <property type="protein sequence ID" value="JAE20320.1"/>
    <property type="molecule type" value="Transcribed_RNA"/>
</dbReference>
<accession>A0A0A9G5F7</accession>
<sequence length="24" mass="2553">MAMAELKVKKAKPSAVSQEKPPPS</sequence>
<protein>
    <submittedName>
        <fullName evidence="1">Uncharacterized protein</fullName>
    </submittedName>
</protein>
<name>A0A0A9G5F7_ARUDO</name>
<dbReference type="AlphaFoldDB" id="A0A0A9G5F7"/>
<reference evidence="1" key="1">
    <citation type="submission" date="2014-09" db="EMBL/GenBank/DDBJ databases">
        <authorList>
            <person name="Magalhaes I.L.F."/>
            <person name="Oliveira U."/>
            <person name="Santos F.R."/>
            <person name="Vidigal T.H.D.A."/>
            <person name="Brescovit A.D."/>
            <person name="Santos A.J."/>
        </authorList>
    </citation>
    <scope>NUCLEOTIDE SEQUENCE</scope>
    <source>
        <tissue evidence="1">Shoot tissue taken approximately 20 cm above the soil surface</tissue>
    </source>
</reference>
<organism evidence="1">
    <name type="scientific">Arundo donax</name>
    <name type="common">Giant reed</name>
    <name type="synonym">Donax arundinaceus</name>
    <dbReference type="NCBI Taxonomy" id="35708"/>
    <lineage>
        <taxon>Eukaryota</taxon>
        <taxon>Viridiplantae</taxon>
        <taxon>Streptophyta</taxon>
        <taxon>Embryophyta</taxon>
        <taxon>Tracheophyta</taxon>
        <taxon>Spermatophyta</taxon>
        <taxon>Magnoliopsida</taxon>
        <taxon>Liliopsida</taxon>
        <taxon>Poales</taxon>
        <taxon>Poaceae</taxon>
        <taxon>PACMAD clade</taxon>
        <taxon>Arundinoideae</taxon>
        <taxon>Arundineae</taxon>
        <taxon>Arundo</taxon>
    </lineage>
</organism>
<reference evidence="1" key="2">
    <citation type="journal article" date="2015" name="Data Brief">
        <title>Shoot transcriptome of the giant reed, Arundo donax.</title>
        <authorList>
            <person name="Barrero R.A."/>
            <person name="Guerrero F.D."/>
            <person name="Moolhuijzen P."/>
            <person name="Goolsby J.A."/>
            <person name="Tidwell J."/>
            <person name="Bellgard S.E."/>
            <person name="Bellgard M.I."/>
        </authorList>
    </citation>
    <scope>NUCLEOTIDE SEQUENCE</scope>
    <source>
        <tissue evidence="1">Shoot tissue taken approximately 20 cm above the soil surface</tissue>
    </source>
</reference>